<evidence type="ECO:0000313" key="1">
    <source>
        <dbReference type="EMBL" id="GMH28345.1"/>
    </source>
</evidence>
<dbReference type="Proteomes" id="UP001279734">
    <property type="component" value="Unassembled WGS sequence"/>
</dbReference>
<organism evidence="1 2">
    <name type="scientific">Nepenthes gracilis</name>
    <name type="common">Slender pitcher plant</name>
    <dbReference type="NCBI Taxonomy" id="150966"/>
    <lineage>
        <taxon>Eukaryota</taxon>
        <taxon>Viridiplantae</taxon>
        <taxon>Streptophyta</taxon>
        <taxon>Embryophyta</taxon>
        <taxon>Tracheophyta</taxon>
        <taxon>Spermatophyta</taxon>
        <taxon>Magnoliopsida</taxon>
        <taxon>eudicotyledons</taxon>
        <taxon>Gunneridae</taxon>
        <taxon>Pentapetalae</taxon>
        <taxon>Caryophyllales</taxon>
        <taxon>Nepenthaceae</taxon>
        <taxon>Nepenthes</taxon>
    </lineage>
</organism>
<reference evidence="1" key="1">
    <citation type="submission" date="2023-05" db="EMBL/GenBank/DDBJ databases">
        <title>Nepenthes gracilis genome sequencing.</title>
        <authorList>
            <person name="Fukushima K."/>
        </authorList>
    </citation>
    <scope>NUCLEOTIDE SEQUENCE</scope>
    <source>
        <strain evidence="1">SING2019-196</strain>
    </source>
</reference>
<proteinExistence type="predicted"/>
<protein>
    <submittedName>
        <fullName evidence="1">Uncharacterized protein</fullName>
    </submittedName>
</protein>
<dbReference type="AlphaFoldDB" id="A0AAD3TEX1"/>
<sequence length="90" mass="10454">MVQCWGSAVKVDYECLKCNHGDHNMDEYPAAEHSAKDVYFLHVRAVYFVKHLKEKQQEVIRDFTGVRFLHGNQGNELDMSNVFTMLTFAN</sequence>
<comment type="caution">
    <text evidence="1">The sequence shown here is derived from an EMBL/GenBank/DDBJ whole genome shotgun (WGS) entry which is preliminary data.</text>
</comment>
<evidence type="ECO:0000313" key="2">
    <source>
        <dbReference type="Proteomes" id="UP001279734"/>
    </source>
</evidence>
<dbReference type="EMBL" id="BSYO01000034">
    <property type="protein sequence ID" value="GMH28345.1"/>
    <property type="molecule type" value="Genomic_DNA"/>
</dbReference>
<accession>A0AAD3TEX1</accession>
<keyword evidence="2" id="KW-1185">Reference proteome</keyword>
<name>A0AAD3TEX1_NEPGR</name>
<gene>
    <name evidence="1" type="ORF">Nepgr_030188</name>
</gene>